<dbReference type="PANTHER" id="PTHR12904">
    <property type="match status" value="1"/>
</dbReference>
<reference evidence="2 3" key="1">
    <citation type="submission" date="2024-01" db="EMBL/GenBank/DDBJ databases">
        <title>The complete chloroplast genome sequence of Lithospermum erythrorhizon: insights into the phylogenetic relationship among Boraginaceae species and the maternal lineages of purple gromwells.</title>
        <authorList>
            <person name="Okada T."/>
            <person name="Watanabe K."/>
        </authorList>
    </citation>
    <scope>NUCLEOTIDE SEQUENCE [LARGE SCALE GENOMIC DNA]</scope>
</reference>
<keyword evidence="3" id="KW-1185">Reference proteome</keyword>
<keyword evidence="1" id="KW-0812">Transmembrane</keyword>
<sequence>MMFDTDSRLVGMCIDAAAENGGSVESWRRQRRSLERMPTQLAQSLFHRLLHRRLLFPSLLEVFKHSVEEINLRGESSVDAEWMAYLGAFRYLRVLTLADCQKINNSALWPITGMTCLKEIDLGRCIKINDAGIRHLLSIRFLEKLCISETGVTADGVKLLASLTDLSTLDLGGLPVTDSALSSLQVLKKLEYLDLWGSEVSNKGASLFSSFPRLTFLNLAWTRVTEVPVISSLESLNMSNCTISSIFEGEGYKPPLSNLILSGTLLNDVAGAFLHVETGDLSLLDLSDSTIQSLCLLPGMKKLSHLDLSGTLIGDEEIMNITSIGATLKYLNLSKTRVSSSGVEMLAGHVPNLETILLSGTSIDDTAIAYMSLMPSLKSINLSVTNVKGKFNFLLPPLLLSFIYGGMLMYCYTAAVKDYSWCMFRYVLYVQYIAFALFCLMGS</sequence>
<evidence type="ECO:0000256" key="1">
    <source>
        <dbReference type="SAM" id="Phobius"/>
    </source>
</evidence>
<comment type="caution">
    <text evidence="2">The sequence shown here is derived from an EMBL/GenBank/DDBJ whole genome shotgun (WGS) entry which is preliminary data.</text>
</comment>
<gene>
    <name evidence="2" type="ORF">LIER_25279</name>
</gene>
<dbReference type="InterPro" id="IPR006553">
    <property type="entry name" value="Leu-rich_rpt_Cys-con_subtyp"/>
</dbReference>
<evidence type="ECO:0000313" key="2">
    <source>
        <dbReference type="EMBL" id="GAA0171185.1"/>
    </source>
</evidence>
<dbReference type="AlphaFoldDB" id="A0AAV3R7V5"/>
<dbReference type="PANTHER" id="PTHR12904:SF23">
    <property type="entry name" value="PROTEIN ZER-1 HOMOLOG"/>
    <property type="match status" value="1"/>
</dbReference>
<dbReference type="InterPro" id="IPR001611">
    <property type="entry name" value="Leu-rich_rpt"/>
</dbReference>
<name>A0AAV3R7V5_LITER</name>
<organism evidence="2 3">
    <name type="scientific">Lithospermum erythrorhizon</name>
    <name type="common">Purple gromwell</name>
    <name type="synonym">Lithospermum officinale var. erythrorhizon</name>
    <dbReference type="NCBI Taxonomy" id="34254"/>
    <lineage>
        <taxon>Eukaryota</taxon>
        <taxon>Viridiplantae</taxon>
        <taxon>Streptophyta</taxon>
        <taxon>Embryophyta</taxon>
        <taxon>Tracheophyta</taxon>
        <taxon>Spermatophyta</taxon>
        <taxon>Magnoliopsida</taxon>
        <taxon>eudicotyledons</taxon>
        <taxon>Gunneridae</taxon>
        <taxon>Pentapetalae</taxon>
        <taxon>asterids</taxon>
        <taxon>lamiids</taxon>
        <taxon>Boraginales</taxon>
        <taxon>Boraginaceae</taxon>
        <taxon>Boraginoideae</taxon>
        <taxon>Lithospermeae</taxon>
        <taxon>Lithospermum</taxon>
    </lineage>
</organism>
<feature type="transmembrane region" description="Helical" evidence="1">
    <location>
        <begin position="393"/>
        <end position="412"/>
    </location>
</feature>
<dbReference type="InterPro" id="IPR051341">
    <property type="entry name" value="Zyg-11_UBL_adapter"/>
</dbReference>
<protein>
    <submittedName>
        <fullName evidence="2">Uncharacterized protein</fullName>
    </submittedName>
</protein>
<dbReference type="Gene3D" id="3.80.10.10">
    <property type="entry name" value="Ribonuclease Inhibitor"/>
    <property type="match status" value="3"/>
</dbReference>
<evidence type="ECO:0000313" key="3">
    <source>
        <dbReference type="Proteomes" id="UP001454036"/>
    </source>
</evidence>
<dbReference type="SUPFAM" id="SSF52058">
    <property type="entry name" value="L domain-like"/>
    <property type="match status" value="1"/>
</dbReference>
<keyword evidence="1" id="KW-1133">Transmembrane helix</keyword>
<keyword evidence="1" id="KW-0472">Membrane</keyword>
<dbReference type="InterPro" id="IPR032675">
    <property type="entry name" value="LRR_dom_sf"/>
</dbReference>
<accession>A0AAV3R7V5</accession>
<feature type="transmembrane region" description="Helical" evidence="1">
    <location>
        <begin position="424"/>
        <end position="442"/>
    </location>
</feature>
<proteinExistence type="predicted"/>
<dbReference type="EMBL" id="BAABME010007565">
    <property type="protein sequence ID" value="GAA0171185.1"/>
    <property type="molecule type" value="Genomic_DNA"/>
</dbReference>
<dbReference type="Proteomes" id="UP001454036">
    <property type="component" value="Unassembled WGS sequence"/>
</dbReference>
<dbReference type="SMART" id="SM00367">
    <property type="entry name" value="LRR_CC"/>
    <property type="match status" value="4"/>
</dbReference>
<dbReference type="Pfam" id="PF13516">
    <property type="entry name" value="LRR_6"/>
    <property type="match status" value="1"/>
</dbReference>